<comment type="caution">
    <text evidence="6">The sequence shown here is derived from an EMBL/GenBank/DDBJ whole genome shotgun (WGS) entry which is preliminary data.</text>
</comment>
<proteinExistence type="predicted"/>
<feature type="transmembrane region" description="Helical" evidence="5">
    <location>
        <begin position="379"/>
        <end position="399"/>
    </location>
</feature>
<dbReference type="EMBL" id="JACAZE010000041">
    <property type="protein sequence ID" value="KAF7288287.1"/>
    <property type="molecule type" value="Genomic_DNA"/>
</dbReference>
<dbReference type="Pfam" id="PF04479">
    <property type="entry name" value="RTA1"/>
    <property type="match status" value="1"/>
</dbReference>
<evidence type="ECO:0000313" key="6">
    <source>
        <dbReference type="EMBL" id="KAF7288287.1"/>
    </source>
</evidence>
<dbReference type="GO" id="GO:0016020">
    <property type="term" value="C:membrane"/>
    <property type="evidence" value="ECO:0007669"/>
    <property type="project" value="UniProtKB-SubCell"/>
</dbReference>
<dbReference type="PANTHER" id="PTHR31465:SF1">
    <property type="entry name" value="PROTEIN RTA1-RELATED"/>
    <property type="match status" value="1"/>
</dbReference>
<evidence type="ECO:0000256" key="1">
    <source>
        <dbReference type="ARBA" id="ARBA00004141"/>
    </source>
</evidence>
<keyword evidence="2 5" id="KW-0812">Transmembrane</keyword>
<feature type="transmembrane region" description="Helical" evidence="5">
    <location>
        <begin position="255"/>
        <end position="276"/>
    </location>
</feature>
<gene>
    <name evidence="6" type="ORF">HMN09_01408800</name>
</gene>
<dbReference type="OrthoDB" id="3358017at2759"/>
<dbReference type="InterPro" id="IPR007568">
    <property type="entry name" value="RTA1"/>
</dbReference>
<feature type="transmembrane region" description="Helical" evidence="5">
    <location>
        <begin position="296"/>
        <end position="321"/>
    </location>
</feature>
<protein>
    <submittedName>
        <fullName evidence="6">RTA1-domain-containing protein</fullName>
    </submittedName>
</protein>
<reference evidence="6" key="1">
    <citation type="submission" date="2020-05" db="EMBL/GenBank/DDBJ databases">
        <title>Mycena genomes resolve the evolution of fungal bioluminescence.</title>
        <authorList>
            <person name="Tsai I.J."/>
        </authorList>
    </citation>
    <scope>NUCLEOTIDE SEQUENCE</scope>
    <source>
        <strain evidence="6">110903Hualien_Pintung</strain>
    </source>
</reference>
<organism evidence="6 7">
    <name type="scientific">Mycena chlorophos</name>
    <name type="common">Agaric fungus</name>
    <name type="synonym">Agaricus chlorophos</name>
    <dbReference type="NCBI Taxonomy" id="658473"/>
    <lineage>
        <taxon>Eukaryota</taxon>
        <taxon>Fungi</taxon>
        <taxon>Dikarya</taxon>
        <taxon>Basidiomycota</taxon>
        <taxon>Agaricomycotina</taxon>
        <taxon>Agaricomycetes</taxon>
        <taxon>Agaricomycetidae</taxon>
        <taxon>Agaricales</taxon>
        <taxon>Marasmiineae</taxon>
        <taxon>Mycenaceae</taxon>
        <taxon>Mycena</taxon>
    </lineage>
</organism>
<name>A0A8H6VNH9_MYCCL</name>
<accession>A0A8H6VNH9</accession>
<sequence length="469" mass="52259">MKLLTISKASSKKMSSRASSGSWLFLRRRFEWEKKVEIAVGAMCQAAVNVETGMVVEVNERTLRMTSGNRGSHQSTPALSENSHVFISGRRSTRWCLPARPERRLSTQATTPTVFRASFMLPAVRALGLLVGAALVHAAPRKTLPRPADPFLDPQNDPYNPLRYIASNVLTAIAFWRIHLVVDAFRLYVSPLLIDDHINAFQALVMVVALTQTWMVRKWGAKFMLSMVIGCYTFAFGIGTRFGLHTHPESKGLYIIEYLFVVLSPCAFIASEYVLLGRLARYLRCDSLLLVPPRRITIVFISSDITTFLIQAAGGSVSIASNTPSVAINGSHIFLAGLVLQMASFLTFTSIFLVFIYRVRTREPAIWAMDKDKNWQKDWRTLAGAMSFSFLGILIRSGYRVAELSQGYIGHLATTESFFYGLDTLPLFIAISTYVVFWPGRFIGNGNSPEATADLKTPNAESVESKEEE</sequence>
<feature type="transmembrane region" description="Helical" evidence="5">
    <location>
        <begin position="419"/>
        <end position="438"/>
    </location>
</feature>
<keyword evidence="7" id="KW-1185">Reference proteome</keyword>
<keyword evidence="4 5" id="KW-0472">Membrane</keyword>
<evidence type="ECO:0000256" key="3">
    <source>
        <dbReference type="ARBA" id="ARBA00022989"/>
    </source>
</evidence>
<evidence type="ECO:0000256" key="4">
    <source>
        <dbReference type="ARBA" id="ARBA00023136"/>
    </source>
</evidence>
<evidence type="ECO:0000256" key="2">
    <source>
        <dbReference type="ARBA" id="ARBA00022692"/>
    </source>
</evidence>
<keyword evidence="3 5" id="KW-1133">Transmembrane helix</keyword>
<comment type="subcellular location">
    <subcellularLocation>
        <location evidence="1">Membrane</location>
        <topology evidence="1">Multi-pass membrane protein</topology>
    </subcellularLocation>
</comment>
<dbReference type="AlphaFoldDB" id="A0A8H6VNH9"/>
<feature type="transmembrane region" description="Helical" evidence="5">
    <location>
        <begin position="223"/>
        <end position="243"/>
    </location>
</feature>
<dbReference type="Proteomes" id="UP000613580">
    <property type="component" value="Unassembled WGS sequence"/>
</dbReference>
<feature type="transmembrane region" description="Helical" evidence="5">
    <location>
        <begin position="333"/>
        <end position="359"/>
    </location>
</feature>
<evidence type="ECO:0000313" key="7">
    <source>
        <dbReference type="Proteomes" id="UP000613580"/>
    </source>
</evidence>
<feature type="transmembrane region" description="Helical" evidence="5">
    <location>
        <begin position="119"/>
        <end position="140"/>
    </location>
</feature>
<feature type="transmembrane region" description="Helical" evidence="5">
    <location>
        <begin position="161"/>
        <end position="178"/>
    </location>
</feature>
<evidence type="ECO:0000256" key="5">
    <source>
        <dbReference type="SAM" id="Phobius"/>
    </source>
</evidence>
<dbReference type="PANTHER" id="PTHR31465">
    <property type="entry name" value="PROTEIN RTA1-RELATED"/>
    <property type="match status" value="1"/>
</dbReference>